<reference evidence="2 3" key="1">
    <citation type="journal article" date="2016" name="Nat. Commun.">
        <title>Thousands of microbial genomes shed light on interconnected biogeochemical processes in an aquifer system.</title>
        <authorList>
            <person name="Anantharaman K."/>
            <person name="Brown C.T."/>
            <person name="Hug L.A."/>
            <person name="Sharon I."/>
            <person name="Castelle C.J."/>
            <person name="Probst A.J."/>
            <person name="Thomas B.C."/>
            <person name="Singh A."/>
            <person name="Wilkins M.J."/>
            <person name="Karaoz U."/>
            <person name="Brodie E.L."/>
            <person name="Williams K.H."/>
            <person name="Hubbard S.S."/>
            <person name="Banfield J.F."/>
        </authorList>
    </citation>
    <scope>NUCLEOTIDE SEQUENCE [LARGE SCALE GENOMIC DNA]</scope>
</reference>
<sequence>MNKSSQIFTGIFLIIIAIAGMWFWFSRSVPSNSQKQSAVKVIKTADPNLLDRTEVKEIIAKEINGSIPVEIKSEEVGRDDPFSEY</sequence>
<feature type="transmembrane region" description="Helical" evidence="1">
    <location>
        <begin position="7"/>
        <end position="25"/>
    </location>
</feature>
<dbReference type="EMBL" id="MEZV01000054">
    <property type="protein sequence ID" value="OGD65658.1"/>
    <property type="molecule type" value="Genomic_DNA"/>
</dbReference>
<proteinExistence type="predicted"/>
<dbReference type="Proteomes" id="UP000176451">
    <property type="component" value="Unassembled WGS sequence"/>
</dbReference>
<keyword evidence="1" id="KW-1133">Transmembrane helix</keyword>
<keyword evidence="1" id="KW-0812">Transmembrane</keyword>
<dbReference type="AlphaFoldDB" id="A0A1F5EE34"/>
<evidence type="ECO:0000256" key="1">
    <source>
        <dbReference type="SAM" id="Phobius"/>
    </source>
</evidence>
<keyword evidence="1" id="KW-0472">Membrane</keyword>
<name>A0A1F5EE34_9BACT</name>
<organism evidence="2 3">
    <name type="scientific">Candidatus Berkelbacteria bacterium RIFCSPHIGHO2_12_FULL_36_9</name>
    <dbReference type="NCBI Taxonomy" id="1797469"/>
    <lineage>
        <taxon>Bacteria</taxon>
        <taxon>Candidatus Berkelbacteria</taxon>
    </lineage>
</organism>
<accession>A0A1F5EE34</accession>
<gene>
    <name evidence="2" type="ORF">A3F08_02425</name>
</gene>
<evidence type="ECO:0000313" key="2">
    <source>
        <dbReference type="EMBL" id="OGD65658.1"/>
    </source>
</evidence>
<comment type="caution">
    <text evidence="2">The sequence shown here is derived from an EMBL/GenBank/DDBJ whole genome shotgun (WGS) entry which is preliminary data.</text>
</comment>
<protein>
    <submittedName>
        <fullName evidence="2">Uncharacterized protein</fullName>
    </submittedName>
</protein>
<evidence type="ECO:0000313" key="3">
    <source>
        <dbReference type="Proteomes" id="UP000176451"/>
    </source>
</evidence>